<dbReference type="Gene3D" id="3.10.450.50">
    <property type="match status" value="1"/>
</dbReference>
<reference evidence="1 2" key="1">
    <citation type="journal article" date="2015" name="Genome Announc.">
        <title>Draft Genome Sequences of Marine Isolates of Thalassomonas viridans and Thalassomonas actiniarum.</title>
        <authorList>
            <person name="Olonade I."/>
            <person name="van Zyl L.J."/>
            <person name="Trindade M."/>
        </authorList>
    </citation>
    <scope>NUCLEOTIDE SEQUENCE [LARGE SCALE GENOMIC DNA]</scope>
    <source>
        <strain evidence="1 2">XOM25</strain>
    </source>
</reference>
<dbReference type="SUPFAM" id="SSF54427">
    <property type="entry name" value="NTF2-like"/>
    <property type="match status" value="1"/>
</dbReference>
<gene>
    <name evidence="1" type="ORF">SG34_012255</name>
</gene>
<dbReference type="EMBL" id="CP059733">
    <property type="protein sequence ID" value="WDE07584.1"/>
    <property type="molecule type" value="Genomic_DNA"/>
</dbReference>
<dbReference type="Proteomes" id="UP000032352">
    <property type="component" value="Chromosome"/>
</dbReference>
<sequence length="111" mass="12713">MTKDQLVQKYMDVFYRSSDFDSLHNIFSSDLKFEGPLYAFNTAKAYISSLKKSPPVNCSYEIIDEYSNEDSVCLIYHFIKGGKKTTMAQTFTIESGRIIAIRLIFNVQAIT</sequence>
<keyword evidence="2" id="KW-1185">Reference proteome</keyword>
<reference evidence="1 2" key="2">
    <citation type="journal article" date="2022" name="Mar. Drugs">
        <title>Bioassay-Guided Fractionation Leads to the Detection of Cholic Acid Generated by the Rare Thalassomonas sp.</title>
        <authorList>
            <person name="Pheiffer F."/>
            <person name="Schneider Y.K."/>
            <person name="Hansen E.H."/>
            <person name="Andersen J.H."/>
            <person name="Isaksson J."/>
            <person name="Busche T."/>
            <person name="R C."/>
            <person name="Kalinowski J."/>
            <person name="Zyl L.V."/>
            <person name="Trindade M."/>
        </authorList>
    </citation>
    <scope>NUCLEOTIDE SEQUENCE [LARGE SCALE GENOMIC DNA]</scope>
    <source>
        <strain evidence="1 2">XOM25</strain>
    </source>
</reference>
<evidence type="ECO:0000313" key="1">
    <source>
        <dbReference type="EMBL" id="WDE07584.1"/>
    </source>
</evidence>
<proteinExistence type="predicted"/>
<dbReference type="KEGG" id="tvd:SG34_012255"/>
<dbReference type="InterPro" id="IPR032710">
    <property type="entry name" value="NTF2-like_dom_sf"/>
</dbReference>
<dbReference type="AlphaFoldDB" id="A0AAE9Z7J7"/>
<accession>A0AAE9Z7J7</accession>
<evidence type="ECO:0000313" key="2">
    <source>
        <dbReference type="Proteomes" id="UP000032352"/>
    </source>
</evidence>
<organism evidence="1 2">
    <name type="scientific">Thalassomonas viridans</name>
    <dbReference type="NCBI Taxonomy" id="137584"/>
    <lineage>
        <taxon>Bacteria</taxon>
        <taxon>Pseudomonadati</taxon>
        <taxon>Pseudomonadota</taxon>
        <taxon>Gammaproteobacteria</taxon>
        <taxon>Alteromonadales</taxon>
        <taxon>Colwelliaceae</taxon>
        <taxon>Thalassomonas</taxon>
    </lineage>
</organism>
<name>A0AAE9Z7J7_9GAMM</name>
<protein>
    <submittedName>
        <fullName evidence="1">Nuclear transport factor 2 family protein</fullName>
    </submittedName>
</protein>
<dbReference type="RefSeq" id="WP_044838469.1">
    <property type="nucleotide sequence ID" value="NZ_CP059733.1"/>
</dbReference>